<protein>
    <submittedName>
        <fullName evidence="1">Uncharacterized protein</fullName>
    </submittedName>
</protein>
<sequence length="713" mass="74451">MPKCPLTSSGISLPVAQTGSPATYVHDSLSQSKLVTSPIKGGDCPANVLRVTIVPHAVRPRLGVVLRLPADGDLRVPQEAVGPVPRVYQEPVVVAAHLRPRGAVRAQLLDRREGALEPQVVARVGADEGSIDDGASRVRGGWLGDDVAVILADRRPVVHDARDEVEGIGAVVRRRGAGRGRAGGRGREVVQVAEREVDVGVQLVRPVERAGALVPLNGVLLLSGDVVSVRVGRASDHDEWLGVGRVCRSGLGLDGVAPAAAGHGGRLGGRDDDVELACAEGLHVDDIRGPVVGLGLLTDIQKDRLWRLALYLLGPGGLEQGGDGTPDRVVGRTRVTLGEVKRAWPVRRSGREGIAKSSRTGLGSSAVGELEVEGAHVLVEMERLDGSSDDRRRLGIKRIVQILCTLKLTSTNLVAGRHAEVESFEPGTTTHVRRGVSNVGLGKASDKTIGHSTAGLHGLLKQIGGHALVVSSHVGVVSIHGGPMDGVPGKYAHIQAIRCALEAEHGQCRVRGAVIEGAFRSWVIVIGRRASGRIAVGNVDGTDIQVASGEAFRLGVKPSAGDLRKQVVPPSARPIVGVSSGHGNVGPAVDRIVPAESGDAFKDGISLGRVTGCHVQDEIDEAVVGAACVTDNEGTRIEALTETSTDLGQVRISSKLYLDDRPSDISLAHSDAVYWSPTAEALTLEVSSFLTSCGSSRSTCPSSSKLAAGYLGF</sequence>
<organism evidence="1 2">
    <name type="scientific">Diaporthe vaccinii</name>
    <dbReference type="NCBI Taxonomy" id="105482"/>
    <lineage>
        <taxon>Eukaryota</taxon>
        <taxon>Fungi</taxon>
        <taxon>Dikarya</taxon>
        <taxon>Ascomycota</taxon>
        <taxon>Pezizomycotina</taxon>
        <taxon>Sordariomycetes</taxon>
        <taxon>Sordariomycetidae</taxon>
        <taxon>Diaporthales</taxon>
        <taxon>Diaporthaceae</taxon>
        <taxon>Diaporthe</taxon>
        <taxon>Diaporthe eres species complex</taxon>
    </lineage>
</organism>
<accession>A0ABR4EHF1</accession>
<proteinExistence type="predicted"/>
<gene>
    <name evidence="1" type="ORF">FJTKL_11299</name>
</gene>
<comment type="caution">
    <text evidence="1">The sequence shown here is derived from an EMBL/GenBank/DDBJ whole genome shotgun (WGS) entry which is preliminary data.</text>
</comment>
<keyword evidence="2" id="KW-1185">Reference proteome</keyword>
<dbReference type="EMBL" id="JBAWTH010000054">
    <property type="protein sequence ID" value="KAL2281833.1"/>
    <property type="molecule type" value="Genomic_DNA"/>
</dbReference>
<evidence type="ECO:0000313" key="2">
    <source>
        <dbReference type="Proteomes" id="UP001600888"/>
    </source>
</evidence>
<dbReference type="Proteomes" id="UP001600888">
    <property type="component" value="Unassembled WGS sequence"/>
</dbReference>
<reference evidence="1 2" key="1">
    <citation type="submission" date="2024-03" db="EMBL/GenBank/DDBJ databases">
        <title>A high-quality draft genome sequence of Diaporthe vaccinii, a causative agent of upright dieback and viscid rot disease in cranberry plants.</title>
        <authorList>
            <person name="Sarrasin M."/>
            <person name="Lang B.F."/>
            <person name="Burger G."/>
        </authorList>
    </citation>
    <scope>NUCLEOTIDE SEQUENCE [LARGE SCALE GENOMIC DNA]</scope>
    <source>
        <strain evidence="1 2">IS7</strain>
    </source>
</reference>
<name>A0ABR4EHF1_9PEZI</name>
<evidence type="ECO:0000313" key="1">
    <source>
        <dbReference type="EMBL" id="KAL2281833.1"/>
    </source>
</evidence>